<feature type="domain" description="NuBaID C-terminal" evidence="7">
    <location>
        <begin position="283"/>
        <end position="393"/>
    </location>
</feature>
<comment type="subcellular location">
    <subcellularLocation>
        <location evidence="1">Nucleus</location>
    </subcellularLocation>
</comment>
<dbReference type="GO" id="GO:0005634">
    <property type="term" value="C:nucleus"/>
    <property type="evidence" value="ECO:0007669"/>
    <property type="project" value="UniProtKB-SubCell"/>
</dbReference>
<gene>
    <name evidence="8" type="ORF">C361_05604</name>
</gene>
<organism evidence="8 9">
    <name type="scientific">Cryptococcus neoformans Tu259-1</name>
    <dbReference type="NCBI Taxonomy" id="1230072"/>
    <lineage>
        <taxon>Eukaryota</taxon>
        <taxon>Fungi</taxon>
        <taxon>Dikarya</taxon>
        <taxon>Basidiomycota</taxon>
        <taxon>Agaricomycotina</taxon>
        <taxon>Tremellomycetes</taxon>
        <taxon>Tremellales</taxon>
        <taxon>Cryptococcaceae</taxon>
        <taxon>Cryptococcus</taxon>
        <taxon>Cryptococcus neoformans species complex</taxon>
    </lineage>
</organism>
<accession>A0A854Q581</accession>
<name>A0A854Q581_CRYNE</name>
<feature type="domain" description="C3HC-type" evidence="6">
    <location>
        <begin position="119"/>
        <end position="248"/>
    </location>
</feature>
<evidence type="ECO:0000256" key="5">
    <source>
        <dbReference type="ARBA" id="ARBA00023242"/>
    </source>
</evidence>
<evidence type="ECO:0000256" key="2">
    <source>
        <dbReference type="ARBA" id="ARBA00022723"/>
    </source>
</evidence>
<evidence type="ECO:0000256" key="4">
    <source>
        <dbReference type="ARBA" id="ARBA00022833"/>
    </source>
</evidence>
<dbReference type="InterPro" id="IPR013909">
    <property type="entry name" value="NuBaID_C"/>
</dbReference>
<proteinExistence type="predicted"/>
<protein>
    <recommendedName>
        <fullName evidence="10">Zf-C3HC-domain-containing protein</fullName>
    </recommendedName>
</protein>
<comment type="caution">
    <text evidence="8">The sequence shown here is derived from an EMBL/GenBank/DDBJ whole genome shotgun (WGS) entry which is preliminary data.</text>
</comment>
<keyword evidence="2" id="KW-0479">Metal-binding</keyword>
<evidence type="ECO:0008006" key="10">
    <source>
        <dbReference type="Google" id="ProtNLM"/>
    </source>
</evidence>
<dbReference type="InterPro" id="IPR012935">
    <property type="entry name" value="NuBaID_N"/>
</dbReference>
<dbReference type="PANTHER" id="PTHR15835:SF6">
    <property type="entry name" value="ZINC FINGER C3HC-TYPE PROTEIN 1"/>
    <property type="match status" value="1"/>
</dbReference>
<evidence type="ECO:0000313" key="8">
    <source>
        <dbReference type="EMBL" id="OXG14897.1"/>
    </source>
</evidence>
<evidence type="ECO:0000259" key="6">
    <source>
        <dbReference type="Pfam" id="PF07967"/>
    </source>
</evidence>
<dbReference type="Pfam" id="PF07967">
    <property type="entry name" value="zf-C3HC"/>
    <property type="match status" value="1"/>
</dbReference>
<dbReference type="EMBL" id="AMKT01000073">
    <property type="protein sequence ID" value="OXG14897.1"/>
    <property type="molecule type" value="Genomic_DNA"/>
</dbReference>
<dbReference type="GO" id="GO:0008270">
    <property type="term" value="F:zinc ion binding"/>
    <property type="evidence" value="ECO:0007669"/>
    <property type="project" value="UniProtKB-KW"/>
</dbReference>
<evidence type="ECO:0000256" key="3">
    <source>
        <dbReference type="ARBA" id="ARBA00022771"/>
    </source>
</evidence>
<keyword evidence="4" id="KW-0862">Zinc</keyword>
<evidence type="ECO:0000259" key="7">
    <source>
        <dbReference type="Pfam" id="PF08600"/>
    </source>
</evidence>
<evidence type="ECO:0000256" key="1">
    <source>
        <dbReference type="ARBA" id="ARBA00004123"/>
    </source>
</evidence>
<dbReference type="AlphaFoldDB" id="A0A854Q581"/>
<dbReference type="PANTHER" id="PTHR15835">
    <property type="entry name" value="NUCLEAR-INTERACTING PARTNER OF ALK"/>
    <property type="match status" value="1"/>
</dbReference>
<keyword evidence="5" id="KW-0539">Nucleus</keyword>
<dbReference type="Proteomes" id="UP000199727">
    <property type="component" value="Unassembled WGS sequence"/>
</dbReference>
<sequence length="400" mass="44919">MEESFNTDDDLRDVFKLLYADDDWALTSDSELDDNEHLGNANGIDIDVTDDSEQSPIRIYSGRITKKRLFSALDSLFSPGYETTAKRQRIYKPPAPSVPSLILSTQPIPALPLSRIYAPFSALSLLSRLMTFQPYTYTPQHPPSLSPVRAAMKGWVNEGREGLKCDVCGVRWGLGGLEEVRDEGMRSKLGEKLAKGFEERHEKNCAWRICASPENLYEQLRHLVHPPITSSLAPLASHLLLECLTLPSLRLLSPLTSVQAERLVNLFKPYLTSSIPSAATDVASQLALFGWFPYHPNYPTIQISLDIPPSRTEIICCRICHRRIGLWNFSSEKNGAKQFDALNEHLVWCPVRTQDGEKEWWSVSGLLGGQSTQAKRIGEGGIKGLVKVSEKIEKRSWRRS</sequence>
<reference evidence="8 9" key="1">
    <citation type="submission" date="2017-06" db="EMBL/GenBank/DDBJ databases">
        <title>Global population genomics of the pathogenic fungus Cryptococcus neoformans var. grubii.</title>
        <authorList>
            <person name="Cuomo C."/>
            <person name="Litvintseva A."/>
            <person name="Chen Y."/>
            <person name="Young S."/>
            <person name="Zeng Q."/>
            <person name="Chapman S."/>
            <person name="Gujja S."/>
            <person name="Saif S."/>
            <person name="Birren B."/>
        </authorList>
    </citation>
    <scope>NUCLEOTIDE SEQUENCE [LARGE SCALE GENOMIC DNA]</scope>
    <source>
        <strain evidence="8 9">Tu259-1</strain>
    </source>
</reference>
<keyword evidence="3" id="KW-0863">Zinc-finger</keyword>
<dbReference type="Pfam" id="PF08600">
    <property type="entry name" value="NuBaID_C"/>
    <property type="match status" value="1"/>
</dbReference>
<evidence type="ECO:0000313" key="9">
    <source>
        <dbReference type="Proteomes" id="UP000199727"/>
    </source>
</evidence>